<dbReference type="AlphaFoldDB" id="E8X4S5"/>
<reference evidence="3" key="1">
    <citation type="submission" date="2011-01" db="EMBL/GenBank/DDBJ databases">
        <title>Complete sequence of chromosome of Acidobacterium sp. MP5ACTX9.</title>
        <authorList>
            <consortium name="US DOE Joint Genome Institute"/>
            <person name="Lucas S."/>
            <person name="Copeland A."/>
            <person name="Lapidus A."/>
            <person name="Cheng J.-F."/>
            <person name="Goodwin L."/>
            <person name="Pitluck S."/>
            <person name="Teshima H."/>
            <person name="Detter J.C."/>
            <person name="Han C."/>
            <person name="Tapia R."/>
            <person name="Land M."/>
            <person name="Hauser L."/>
            <person name="Kyrpides N."/>
            <person name="Ivanova N."/>
            <person name="Ovchinnikova G."/>
            <person name="Pagani I."/>
            <person name="Rawat S.R."/>
            <person name="Mannisto M."/>
            <person name="Haggblom M.M."/>
            <person name="Woyke T."/>
        </authorList>
    </citation>
    <scope>NUCLEOTIDE SEQUENCE [LARGE SCALE GENOMIC DNA]</scope>
    <source>
        <strain evidence="3">MP5ACTX9</strain>
    </source>
</reference>
<sequence>MNSRREFVRWCAALSVSGVAVGDRGLFAQASGAVQGTATPASLAAVVALMTELMEKQGVSAGQIAVCKDGGLVLSKAFATKPPAGFAAVNSQSLFRIASCSKMFTCAAITRLRSRGDLDMDAKVFPMLGINAPAMPKDKPDPRIDEITVRQLVDHAGGWNDHESVVAKDGTHVPGTEWDPMSGTRQIALEMHLDRPATKLELAQYMYGKKLQFAPGSQNFNSTAKKSYSNVGYMLLGLVIEKVSGGPYLDFIRTELGPESDTSNVYLSRLLEKTKNPREVWYTSSRSGPTQLNPRSGEVLSEAYGGAYLPEQHESAGGLMTNAETLALFASKNAVWGLGGRSARSGRSGSLPGTSSFTCSRPNGVDGAFILNTRDFRDGEAKLDEFIGALQGLLDRV</sequence>
<name>E8X4S5_GRATM</name>
<dbReference type="eggNOG" id="COG1680">
    <property type="taxonomic scope" value="Bacteria"/>
</dbReference>
<accession>E8X4S5</accession>
<proteinExistence type="predicted"/>
<dbReference type="InterPro" id="IPR050491">
    <property type="entry name" value="AmpC-like"/>
</dbReference>
<dbReference type="PANTHER" id="PTHR46825">
    <property type="entry name" value="D-ALANYL-D-ALANINE-CARBOXYPEPTIDASE/ENDOPEPTIDASE AMPH"/>
    <property type="match status" value="1"/>
</dbReference>
<dbReference type="PROSITE" id="PS51318">
    <property type="entry name" value="TAT"/>
    <property type="match status" value="1"/>
</dbReference>
<dbReference type="Pfam" id="PF00144">
    <property type="entry name" value="Beta-lactamase"/>
    <property type="match status" value="1"/>
</dbReference>
<gene>
    <name evidence="2" type="ordered locus">AciX9_3560</name>
</gene>
<dbReference type="InterPro" id="IPR012338">
    <property type="entry name" value="Beta-lactam/transpept-like"/>
</dbReference>
<dbReference type="PaxDb" id="1198114-AciX9_3560"/>
<dbReference type="KEGG" id="acm:AciX9_3560"/>
<dbReference type="InterPro" id="IPR001466">
    <property type="entry name" value="Beta-lactam-related"/>
</dbReference>
<keyword evidence="3" id="KW-1185">Reference proteome</keyword>
<dbReference type="Gene3D" id="3.40.710.10">
    <property type="entry name" value="DD-peptidase/beta-lactamase superfamily"/>
    <property type="match status" value="1"/>
</dbReference>
<dbReference type="SUPFAM" id="SSF56601">
    <property type="entry name" value="beta-lactamase/transpeptidase-like"/>
    <property type="match status" value="1"/>
</dbReference>
<evidence type="ECO:0000259" key="1">
    <source>
        <dbReference type="Pfam" id="PF00144"/>
    </source>
</evidence>
<protein>
    <submittedName>
        <fullName evidence="2">Beta-lactamase</fullName>
    </submittedName>
</protein>
<organism evidence="3">
    <name type="scientific">Granulicella tundricola (strain ATCC BAA-1859 / DSM 23138 / MP5ACTX9)</name>
    <dbReference type="NCBI Taxonomy" id="1198114"/>
    <lineage>
        <taxon>Bacteria</taxon>
        <taxon>Pseudomonadati</taxon>
        <taxon>Acidobacteriota</taxon>
        <taxon>Terriglobia</taxon>
        <taxon>Terriglobales</taxon>
        <taxon>Acidobacteriaceae</taxon>
        <taxon>Granulicella</taxon>
    </lineage>
</organism>
<dbReference type="InterPro" id="IPR006311">
    <property type="entry name" value="TAT_signal"/>
</dbReference>
<dbReference type="PANTHER" id="PTHR46825:SF9">
    <property type="entry name" value="BETA-LACTAMASE-RELATED DOMAIN-CONTAINING PROTEIN"/>
    <property type="match status" value="1"/>
</dbReference>
<dbReference type="RefSeq" id="WP_013581875.1">
    <property type="nucleotide sequence ID" value="NC_015064.1"/>
</dbReference>
<dbReference type="HOGENOM" id="CLU_694010_0_0_0"/>
<dbReference type="Proteomes" id="UP000000343">
    <property type="component" value="Chromosome"/>
</dbReference>
<feature type="domain" description="Beta-lactamase-related" evidence="1">
    <location>
        <begin position="48"/>
        <end position="336"/>
    </location>
</feature>
<dbReference type="OrthoDB" id="9797709at2"/>
<evidence type="ECO:0000313" key="3">
    <source>
        <dbReference type="Proteomes" id="UP000000343"/>
    </source>
</evidence>
<dbReference type="EMBL" id="CP002480">
    <property type="protein sequence ID" value="ADW70564.1"/>
    <property type="molecule type" value="Genomic_DNA"/>
</dbReference>
<evidence type="ECO:0000313" key="2">
    <source>
        <dbReference type="EMBL" id="ADW70564.1"/>
    </source>
</evidence>